<accession>A0A540LQ07</accession>
<dbReference type="GO" id="GO:0010073">
    <property type="term" value="P:meristem maintenance"/>
    <property type="evidence" value="ECO:0007669"/>
    <property type="project" value="InterPro"/>
</dbReference>
<keyword evidence="3" id="KW-1185">Reference proteome</keyword>
<reference evidence="2 3" key="1">
    <citation type="journal article" date="2019" name="G3 (Bethesda)">
        <title>Sequencing of a Wild Apple (Malus baccata) Genome Unravels the Differences Between Cultivated and Wild Apple Species Regarding Disease Resistance and Cold Tolerance.</title>
        <authorList>
            <person name="Chen X."/>
        </authorList>
    </citation>
    <scope>NUCLEOTIDE SEQUENCE [LARGE SCALE GENOMIC DNA]</scope>
    <source>
        <strain evidence="3">cv. Shandingzi</strain>
        <tissue evidence="2">Leaves</tissue>
    </source>
</reference>
<evidence type="ECO:0000313" key="2">
    <source>
        <dbReference type="EMBL" id="TQD88581.1"/>
    </source>
</evidence>
<organism evidence="2 3">
    <name type="scientific">Malus baccata</name>
    <name type="common">Siberian crab apple</name>
    <name type="synonym">Pyrus baccata</name>
    <dbReference type="NCBI Taxonomy" id="106549"/>
    <lineage>
        <taxon>Eukaryota</taxon>
        <taxon>Viridiplantae</taxon>
        <taxon>Streptophyta</taxon>
        <taxon>Embryophyta</taxon>
        <taxon>Tracheophyta</taxon>
        <taxon>Spermatophyta</taxon>
        <taxon>Magnoliopsida</taxon>
        <taxon>eudicotyledons</taxon>
        <taxon>Gunneridae</taxon>
        <taxon>Pentapetalae</taxon>
        <taxon>rosids</taxon>
        <taxon>fabids</taxon>
        <taxon>Rosales</taxon>
        <taxon>Rosaceae</taxon>
        <taxon>Amygdaloideae</taxon>
        <taxon>Maleae</taxon>
        <taxon>Malus</taxon>
    </lineage>
</organism>
<sequence>MLSKQGITLNLKLLSAVMMFWDNTTNTFNFRMGPMTPTILDMAQLFGLRPSSKCVDITKDWAAHRETNKKKKRNVGAILPLVKMNSDPTELKASGTSFSGFLHYFKGRSSSNSLRANPDQDHIHFLLYWLNKFLFPNPSKCIKLERIPLAEALNAYEDIVMGPFVLSHLYSMLDKMIKDRPFQTNRQGPLWMVQIWLKWYFPELRSPEIIFEDRTVLAIQLALAPLTHRTTLECLYLFRECRTRTTEQWDASFVTAYPWFEKEIFLEELDGPDDKWGTVRFFSCVQVRDIAWGVRSEYPYNHGMTVCSWGVRSEYPYNHGMAVCLARTTAIGWPLRRPLVTTVPNDRACGGAYPPPLASRGFLSRTPFSLSRILSLKARVFVNRGLYIGFWADYWA</sequence>
<name>A0A540LQ07_MALBA</name>
<feature type="domain" description="Aminotransferase-like plant mobile" evidence="1">
    <location>
        <begin position="2"/>
        <end position="206"/>
    </location>
</feature>
<evidence type="ECO:0000259" key="1">
    <source>
        <dbReference type="Pfam" id="PF10536"/>
    </source>
</evidence>
<dbReference type="AlphaFoldDB" id="A0A540LQ07"/>
<comment type="caution">
    <text evidence="2">The sequence shown here is derived from an EMBL/GenBank/DDBJ whole genome shotgun (WGS) entry which is preliminary data.</text>
</comment>
<evidence type="ECO:0000313" key="3">
    <source>
        <dbReference type="Proteomes" id="UP000315295"/>
    </source>
</evidence>
<gene>
    <name evidence="2" type="ORF">C1H46_025900</name>
</gene>
<dbReference type="EMBL" id="VIEB01000507">
    <property type="protein sequence ID" value="TQD88581.1"/>
    <property type="molecule type" value="Genomic_DNA"/>
</dbReference>
<proteinExistence type="predicted"/>
<dbReference type="PANTHER" id="PTHR46033:SF1">
    <property type="entry name" value="PROTEIN MAIN-LIKE 2"/>
    <property type="match status" value="1"/>
</dbReference>
<dbReference type="Pfam" id="PF10536">
    <property type="entry name" value="PMD"/>
    <property type="match status" value="1"/>
</dbReference>
<protein>
    <recommendedName>
        <fullName evidence="1">Aminotransferase-like plant mobile domain-containing protein</fullName>
    </recommendedName>
</protein>
<dbReference type="PANTHER" id="PTHR46033">
    <property type="entry name" value="PROTEIN MAIN-LIKE 2"/>
    <property type="match status" value="1"/>
</dbReference>
<dbReference type="InterPro" id="IPR044824">
    <property type="entry name" value="MAIN-like"/>
</dbReference>
<dbReference type="Proteomes" id="UP000315295">
    <property type="component" value="Unassembled WGS sequence"/>
</dbReference>
<dbReference type="InterPro" id="IPR019557">
    <property type="entry name" value="AminoTfrase-like_pln_mobile"/>
</dbReference>